<dbReference type="InterPro" id="IPR011009">
    <property type="entry name" value="Kinase-like_dom_sf"/>
</dbReference>
<dbReference type="PANTHER" id="PTHR24361">
    <property type="entry name" value="MITOGEN-ACTIVATED KINASE KINASE KINASE"/>
    <property type="match status" value="1"/>
</dbReference>
<accession>A0ABT8L2K0</accession>
<dbReference type="SMART" id="SM01260">
    <property type="entry name" value="LANC_like"/>
    <property type="match status" value="1"/>
</dbReference>
<dbReference type="CDD" id="cd04791">
    <property type="entry name" value="LanC_SerThrkinase"/>
    <property type="match status" value="1"/>
</dbReference>
<dbReference type="InterPro" id="IPR012341">
    <property type="entry name" value="6hp_glycosidase-like_sf"/>
</dbReference>
<dbReference type="RefSeq" id="WP_346757301.1">
    <property type="nucleotide sequence ID" value="NZ_JAUJEB010000001.1"/>
</dbReference>
<proteinExistence type="predicted"/>
<dbReference type="InterPro" id="IPR000719">
    <property type="entry name" value="Prot_kinase_dom"/>
</dbReference>
<sequence>MHSKLTQPIAIKKAISANYAKILKKHHLKYQAVDHYYQVGHPEKVQGWILHLSPVWTEIPDLLTIVLPLFTTHNVPFKIVQDKGVASTLNQGGLGYHQLGKVFCIYPPSDEIAMMLARELLVRTKDFKGCTIPTDFHLGGILYARYGSFNPKIYQDKTGRPERYIYDANGQLIKDEYNIPFKFPKGVHWPFKELAAPEEEVLSTFLNNRYKVFSTLKTDAKGRVMKALRLDGFHIQWIIIKEAKQGICIDEEGRDIQDRLNWQHILQNDLQHKMAIPQVYDFFKENGNSYLAMEYIKGKHLGGVIDDIFALSCWNDLDTDKKSTLLDHLMQLVDTINVLHQEGYMHRDLNWMNFILDKQHQLVAIDLELAYSIKRNFPHPPFRLGTPGLMSPEQVATKEPQINQDIYSLGALMIKFFTNLAPMKFERGHPGLVENLNFFTGTKRLSDLIAACVSSKPADRPDINNIKSTLENFRATLATSEQSRPANNKSIDQTMQFLIHALGNIVMIRPNHVWHSNTARDQDLLDNHQAGLSYDFGLYTGVSGVMYTLANVKCAGHDIGDAEEAYSRAWQYLSTEFLNNLPNSIPGLYYGAAGVAMGIAKGIEAKLIDPEHQSNLKKCLEIQATELDVAYGVAGQGLAVLHCLNLLGTETAKHLLDHYVNTLLENQQKDGSWLALEPDSSRTLKYTGFSQGVTGICFFLLKYYEHYKDEQVQAAATKALRWLQKKSRKSKEGTFWLIHNRKRVFDRWLNDGTAGIALCFITAYKVLGDPNYKKIAENTLAINPRHLVYHNFSLASGMAGLAEVYLTAARVFEDDEWQARADFILDVLMHAYRTNEDNSYYWIVDDNKIPTADLMVGNSGILHFFLRYLSPETSSFL</sequence>
<reference evidence="2" key="1">
    <citation type="submission" date="2023-06" db="EMBL/GenBank/DDBJ databases">
        <title>Genomic of Agaribacillus aureum.</title>
        <authorList>
            <person name="Wang G."/>
        </authorList>
    </citation>
    <scope>NUCLEOTIDE SEQUENCE</scope>
    <source>
        <strain evidence="2">BMA12</strain>
    </source>
</reference>
<dbReference type="PRINTS" id="PR01950">
    <property type="entry name" value="LANCSUPER"/>
</dbReference>
<dbReference type="Pfam" id="PF25816">
    <property type="entry name" value="RamC_N"/>
    <property type="match status" value="1"/>
</dbReference>
<dbReference type="InterPro" id="IPR057929">
    <property type="entry name" value="RamC_N"/>
</dbReference>
<name>A0ABT8L2K0_9BACT</name>
<dbReference type="PROSITE" id="PS50011">
    <property type="entry name" value="PROTEIN_KINASE_DOM"/>
    <property type="match status" value="1"/>
</dbReference>
<dbReference type="SUPFAM" id="SSF158745">
    <property type="entry name" value="LanC-like"/>
    <property type="match status" value="1"/>
</dbReference>
<dbReference type="SUPFAM" id="SSF56112">
    <property type="entry name" value="Protein kinase-like (PK-like)"/>
    <property type="match status" value="1"/>
</dbReference>
<evidence type="ECO:0000313" key="2">
    <source>
        <dbReference type="EMBL" id="MDN5211974.1"/>
    </source>
</evidence>
<dbReference type="InterPro" id="IPR053235">
    <property type="entry name" value="Ser_Thr_kinase"/>
</dbReference>
<evidence type="ECO:0000259" key="1">
    <source>
        <dbReference type="PROSITE" id="PS50011"/>
    </source>
</evidence>
<dbReference type="Proteomes" id="UP001172083">
    <property type="component" value="Unassembled WGS sequence"/>
</dbReference>
<dbReference type="Gene3D" id="1.50.10.10">
    <property type="match status" value="1"/>
</dbReference>
<dbReference type="SMART" id="SM00220">
    <property type="entry name" value="S_TKc"/>
    <property type="match status" value="1"/>
</dbReference>
<keyword evidence="3" id="KW-1185">Reference proteome</keyword>
<evidence type="ECO:0000313" key="3">
    <source>
        <dbReference type="Proteomes" id="UP001172083"/>
    </source>
</evidence>
<gene>
    <name evidence="2" type="ORF">QQ020_07920</name>
</gene>
<dbReference type="Pfam" id="PF00069">
    <property type="entry name" value="Pkinase"/>
    <property type="match status" value="1"/>
</dbReference>
<organism evidence="2 3">
    <name type="scientific">Agaribacillus aureus</name>
    <dbReference type="NCBI Taxonomy" id="3051825"/>
    <lineage>
        <taxon>Bacteria</taxon>
        <taxon>Pseudomonadati</taxon>
        <taxon>Bacteroidota</taxon>
        <taxon>Cytophagia</taxon>
        <taxon>Cytophagales</taxon>
        <taxon>Splendidivirgaceae</taxon>
        <taxon>Agaribacillus</taxon>
    </lineage>
</organism>
<dbReference type="EMBL" id="JAUJEB010000001">
    <property type="protein sequence ID" value="MDN5211974.1"/>
    <property type="molecule type" value="Genomic_DNA"/>
</dbReference>
<comment type="caution">
    <text evidence="2">The sequence shown here is derived from an EMBL/GenBank/DDBJ whole genome shotgun (WGS) entry which is preliminary data.</text>
</comment>
<protein>
    <submittedName>
        <fullName evidence="2">Lanthionine synthetase LanC family protein</fullName>
    </submittedName>
</protein>
<dbReference type="Pfam" id="PF05147">
    <property type="entry name" value="LANC_like"/>
    <property type="match status" value="1"/>
</dbReference>
<feature type="domain" description="Protein kinase" evidence="1">
    <location>
        <begin position="210"/>
        <end position="477"/>
    </location>
</feature>
<dbReference type="InterPro" id="IPR007822">
    <property type="entry name" value="LANC-like"/>
</dbReference>
<dbReference type="InterPro" id="IPR058053">
    <property type="entry name" value="RamC_C"/>
</dbReference>
<dbReference type="Gene3D" id="1.10.510.10">
    <property type="entry name" value="Transferase(Phosphotransferase) domain 1"/>
    <property type="match status" value="1"/>
</dbReference>